<dbReference type="EMBL" id="BMCG01000004">
    <property type="protein sequence ID" value="GGC13087.1"/>
    <property type="molecule type" value="Genomic_DNA"/>
</dbReference>
<dbReference type="CDD" id="cd09854">
    <property type="entry name" value="PIN_VapC-like"/>
    <property type="match status" value="1"/>
</dbReference>
<dbReference type="AlphaFoldDB" id="A0A8J2XVC6"/>
<reference evidence="2" key="2">
    <citation type="submission" date="2020-09" db="EMBL/GenBank/DDBJ databases">
        <authorList>
            <person name="Sun Q."/>
            <person name="Sedlacek I."/>
        </authorList>
    </citation>
    <scope>NUCLEOTIDE SEQUENCE</scope>
    <source>
        <strain evidence="2">CCM 7086</strain>
    </source>
</reference>
<proteinExistence type="predicted"/>
<dbReference type="InterPro" id="IPR016181">
    <property type="entry name" value="Acyl_CoA_acyltransferase"/>
</dbReference>
<accession>A0A8J2XVC6</accession>
<dbReference type="Pfam" id="PF00583">
    <property type="entry name" value="Acetyltransf_1"/>
    <property type="match status" value="1"/>
</dbReference>
<protein>
    <recommendedName>
        <fullName evidence="1">N-acetyltransferase domain-containing protein</fullName>
    </recommendedName>
</protein>
<evidence type="ECO:0000313" key="3">
    <source>
        <dbReference type="Proteomes" id="UP000620266"/>
    </source>
</evidence>
<dbReference type="PROSITE" id="PS51186">
    <property type="entry name" value="GNAT"/>
    <property type="match status" value="1"/>
</dbReference>
<reference evidence="2" key="1">
    <citation type="journal article" date="2014" name="Int. J. Syst. Evol. Microbiol.">
        <title>Complete genome sequence of Corynebacterium casei LMG S-19264T (=DSM 44701T), isolated from a smear-ripened cheese.</title>
        <authorList>
            <consortium name="US DOE Joint Genome Institute (JGI-PGF)"/>
            <person name="Walter F."/>
            <person name="Albersmeier A."/>
            <person name="Kalinowski J."/>
            <person name="Ruckert C."/>
        </authorList>
    </citation>
    <scope>NUCLEOTIDE SEQUENCE</scope>
    <source>
        <strain evidence="2">CCM 7086</strain>
    </source>
</reference>
<keyword evidence="3" id="KW-1185">Reference proteome</keyword>
<dbReference type="Proteomes" id="UP000620266">
    <property type="component" value="Unassembled WGS sequence"/>
</dbReference>
<dbReference type="InterPro" id="IPR000182">
    <property type="entry name" value="GNAT_dom"/>
</dbReference>
<name>A0A8J2XVC6_9BURK</name>
<organism evidence="2 3">
    <name type="scientific">Oxalicibacterium flavum</name>
    <dbReference type="NCBI Taxonomy" id="179467"/>
    <lineage>
        <taxon>Bacteria</taxon>
        <taxon>Pseudomonadati</taxon>
        <taxon>Pseudomonadota</taxon>
        <taxon>Betaproteobacteria</taxon>
        <taxon>Burkholderiales</taxon>
        <taxon>Oxalobacteraceae</taxon>
        <taxon>Oxalicibacterium</taxon>
    </lineage>
</organism>
<feature type="domain" description="N-acetyltransferase" evidence="1">
    <location>
        <begin position="6"/>
        <end position="203"/>
    </location>
</feature>
<dbReference type="Gene3D" id="3.40.630.30">
    <property type="match status" value="1"/>
</dbReference>
<dbReference type="RefSeq" id="WP_188396342.1">
    <property type="nucleotide sequence ID" value="NZ_BMCG01000004.1"/>
</dbReference>
<evidence type="ECO:0000259" key="1">
    <source>
        <dbReference type="PROSITE" id="PS51186"/>
    </source>
</evidence>
<sequence>MTDKKIKIVILEKYADTAPFVAKASESADQFKDALGFFATRVFHEFARKDQLYIAIHQPTDKKWEYAGHLLFDCRPPKASILQMLALPQYRNFGIATTLLNQLKEKLTQFQYISIRARVAEDLQANAFWEKMDFYVQRIERGGATRNRTILVRSHELRSPQLFPTSGLSTANPLGLDVTDNEVPTYLLDLNVLFDLAPRRPRNDVTVDLFQTERLGGFKFAVSSELREELKRTAKVGQTDQMQAYTRIFSTFPLLVGETSSQLQNDLAKLIFPERSLSDSLTHNDNSDLIHLVTAIQHKLAGFITNDSFILNASVALKERYEIEVISPIAFKQASHFSSTEDSYETSSDPLYITPIKESQEHAVHHLLTKLKVPSSSLASDWGCGDTSNRVFVRQGLWSESGLIGYFSSAPWGPNNSTLLKVAIDESSPNALNAARVLLTSFLHQIPVNQTAKIRLEFPPHQSHVREIAASLGFRGTSSPIALSKLLMGKIVTPENWESCRKDLLNIGNLRLPENVPSFRNIDQKLELFTPDGNRSYLSFESLETLLTPALFCLPGRKSVISPINKSFSDLLLGHSQQRSLLPSSRASLYQEKHYFSDPRTLKFFQRGALILFYESQRKRGLGAIVAVARVKQAYLKPIEILNSGDLDPSVLSQSTLSSIGKSEEKTVTAFDNLFAFPKPVSLEILKRLGCGLPSDLITTKPINDTQLQQIISAGFSENS</sequence>
<gene>
    <name evidence="2" type="ORF">GCM10007205_22440</name>
</gene>
<comment type="caution">
    <text evidence="2">The sequence shown here is derived from an EMBL/GenBank/DDBJ whole genome shotgun (WGS) entry which is preliminary data.</text>
</comment>
<dbReference type="GO" id="GO:0016747">
    <property type="term" value="F:acyltransferase activity, transferring groups other than amino-acyl groups"/>
    <property type="evidence" value="ECO:0007669"/>
    <property type="project" value="InterPro"/>
</dbReference>
<dbReference type="SUPFAM" id="SSF55729">
    <property type="entry name" value="Acyl-CoA N-acyltransferases (Nat)"/>
    <property type="match status" value="1"/>
</dbReference>
<evidence type="ECO:0000313" key="2">
    <source>
        <dbReference type="EMBL" id="GGC13087.1"/>
    </source>
</evidence>